<reference evidence="1" key="1">
    <citation type="submission" date="2013-05" db="EMBL/GenBank/DDBJ databases">
        <authorList>
            <person name="Yim A.K.Y."/>
            <person name="Chan T.F."/>
            <person name="Ji K.M."/>
            <person name="Liu X.Y."/>
            <person name="Zhou J.W."/>
            <person name="Li R.Q."/>
            <person name="Yang K.Y."/>
            <person name="Li J."/>
            <person name="Li M."/>
            <person name="Law P.T.W."/>
            <person name="Wu Y.L."/>
            <person name="Cai Z.L."/>
            <person name="Qin H."/>
            <person name="Bao Y."/>
            <person name="Leung R.K.K."/>
            <person name="Ng P.K.S."/>
            <person name="Zou J."/>
            <person name="Zhong X.J."/>
            <person name="Ran P.X."/>
            <person name="Zhong N.S."/>
            <person name="Liu Z.G."/>
            <person name="Tsui S.K.W."/>
        </authorList>
    </citation>
    <scope>NUCLEOTIDE SEQUENCE</scope>
    <source>
        <strain evidence="1">Derf</strain>
        <tissue evidence="1">Whole organism</tissue>
    </source>
</reference>
<dbReference type="Proteomes" id="UP000790347">
    <property type="component" value="Unassembled WGS sequence"/>
</dbReference>
<comment type="caution">
    <text evidence="1">The sequence shown here is derived from an EMBL/GenBank/DDBJ whole genome shotgun (WGS) entry which is preliminary data.</text>
</comment>
<organism evidence="1 2">
    <name type="scientific">Dermatophagoides farinae</name>
    <name type="common">American house dust mite</name>
    <dbReference type="NCBI Taxonomy" id="6954"/>
    <lineage>
        <taxon>Eukaryota</taxon>
        <taxon>Metazoa</taxon>
        <taxon>Ecdysozoa</taxon>
        <taxon>Arthropoda</taxon>
        <taxon>Chelicerata</taxon>
        <taxon>Arachnida</taxon>
        <taxon>Acari</taxon>
        <taxon>Acariformes</taxon>
        <taxon>Sarcoptiformes</taxon>
        <taxon>Astigmata</taxon>
        <taxon>Psoroptidia</taxon>
        <taxon>Analgoidea</taxon>
        <taxon>Pyroglyphidae</taxon>
        <taxon>Dermatophagoidinae</taxon>
        <taxon>Dermatophagoides</taxon>
    </lineage>
</organism>
<evidence type="ECO:0000313" key="2">
    <source>
        <dbReference type="Proteomes" id="UP000790347"/>
    </source>
</evidence>
<sequence>MITNGTKKLYSSCPLMILEIIFSSFGPATSGKIAKNNAIFPDLTNYDILRSGNTSDLVHGSSRFYDCNHNIYSIASSASYP</sequence>
<reference evidence="1" key="2">
    <citation type="journal article" date="2022" name="Res Sq">
        <title>Comparative Genomics Reveals Insights into the Divergent Evolution of Astigmatic Mites and Household Pest Adaptations.</title>
        <authorList>
            <person name="Xiong Q."/>
            <person name="Wan A.T.-Y."/>
            <person name="Liu X.-Y."/>
            <person name="Fung C.S.-H."/>
            <person name="Xiao X."/>
            <person name="Malainual N."/>
            <person name="Hou J."/>
            <person name="Wang L."/>
            <person name="Wang M."/>
            <person name="Yang K."/>
            <person name="Cui Y."/>
            <person name="Leung E."/>
            <person name="Nong W."/>
            <person name="Shin S.-K."/>
            <person name="Au S."/>
            <person name="Jeong K.Y."/>
            <person name="Chew F.T."/>
            <person name="Hui J."/>
            <person name="Leung T.F."/>
            <person name="Tungtrongchitr A."/>
            <person name="Zhong N."/>
            <person name="Liu Z."/>
            <person name="Tsui S."/>
        </authorList>
    </citation>
    <scope>NUCLEOTIDE SEQUENCE</scope>
    <source>
        <strain evidence="1">Derf</strain>
        <tissue evidence="1">Whole organism</tissue>
    </source>
</reference>
<gene>
    <name evidence="1" type="ORF">DERF_009988</name>
</gene>
<protein>
    <submittedName>
        <fullName evidence="1">Uncharacterized protein</fullName>
    </submittedName>
</protein>
<evidence type="ECO:0000313" key="1">
    <source>
        <dbReference type="EMBL" id="KAH9511536.1"/>
    </source>
</evidence>
<accession>A0A922L331</accession>
<keyword evidence="2" id="KW-1185">Reference proteome</keyword>
<dbReference type="AlphaFoldDB" id="A0A922L331"/>
<name>A0A922L331_DERFA</name>
<dbReference type="EMBL" id="ASGP02000004">
    <property type="protein sequence ID" value="KAH9511536.1"/>
    <property type="molecule type" value="Genomic_DNA"/>
</dbReference>
<proteinExistence type="predicted"/>